<dbReference type="RefSeq" id="WP_320331690.1">
    <property type="nucleotide sequence ID" value="NZ_JAVRDO010000007.1"/>
</dbReference>
<keyword evidence="4" id="KW-0488">Methylation</keyword>
<keyword evidence="6 11" id="KW-0812">Transmembrane</keyword>
<evidence type="ECO:0000256" key="7">
    <source>
        <dbReference type="ARBA" id="ARBA00022989"/>
    </source>
</evidence>
<sequence length="153" mass="16106">MTRVKGFTLVELMVTVSVAAILMAIALPSFQNSSRNNAVRATTNDLISTINLARQQSMSMRTEVEVAPEAGGWSNGWKIEFAGNSAGEDATFTPSRNVTVTRSGGGGSLVFRSRGGLVGGGGIEFTIVHDDAPSTSRTICITFFGKVINEACS</sequence>
<evidence type="ECO:0000256" key="2">
    <source>
        <dbReference type="ARBA" id="ARBA00021549"/>
    </source>
</evidence>
<dbReference type="InterPro" id="IPR045584">
    <property type="entry name" value="Pilin-like"/>
</dbReference>
<evidence type="ECO:0000256" key="10">
    <source>
        <dbReference type="ARBA" id="ARBA00030775"/>
    </source>
</evidence>
<evidence type="ECO:0000256" key="11">
    <source>
        <dbReference type="SAM" id="Phobius"/>
    </source>
</evidence>
<evidence type="ECO:0000256" key="6">
    <source>
        <dbReference type="ARBA" id="ARBA00022692"/>
    </source>
</evidence>
<keyword evidence="14" id="KW-1185">Reference proteome</keyword>
<comment type="similarity">
    <text evidence="9">Belongs to the GSP H family.</text>
</comment>
<comment type="caution">
    <text evidence="13">The sequence shown here is derived from an EMBL/GenBank/DDBJ whole genome shotgun (WGS) entry which is preliminary data.</text>
</comment>
<organism evidence="13 14">
    <name type="scientific">Halopseudomonas formosensis</name>
    <dbReference type="NCBI Taxonomy" id="1002526"/>
    <lineage>
        <taxon>Bacteria</taxon>
        <taxon>Pseudomonadati</taxon>
        <taxon>Pseudomonadota</taxon>
        <taxon>Gammaproteobacteria</taxon>
        <taxon>Pseudomonadales</taxon>
        <taxon>Pseudomonadaceae</taxon>
        <taxon>Halopseudomonas</taxon>
    </lineage>
</organism>
<dbReference type="Gene3D" id="3.55.40.10">
    <property type="entry name" value="minor pseudopilin epsh domain"/>
    <property type="match status" value="1"/>
</dbReference>
<protein>
    <recommendedName>
        <fullName evidence="2">Type II secretion system protein H</fullName>
    </recommendedName>
    <alternativeName>
        <fullName evidence="10">General secretion pathway protein H</fullName>
    </alternativeName>
</protein>
<evidence type="ECO:0000313" key="14">
    <source>
        <dbReference type="Proteomes" id="UP001281217"/>
    </source>
</evidence>
<evidence type="ECO:0000256" key="8">
    <source>
        <dbReference type="ARBA" id="ARBA00023136"/>
    </source>
</evidence>
<dbReference type="InterPro" id="IPR012902">
    <property type="entry name" value="N_methyl_site"/>
</dbReference>
<dbReference type="InterPro" id="IPR022346">
    <property type="entry name" value="T2SS_GspH"/>
</dbReference>
<evidence type="ECO:0000256" key="5">
    <source>
        <dbReference type="ARBA" id="ARBA00022519"/>
    </source>
</evidence>
<evidence type="ECO:0000256" key="4">
    <source>
        <dbReference type="ARBA" id="ARBA00022481"/>
    </source>
</evidence>
<keyword evidence="5" id="KW-0997">Cell inner membrane</keyword>
<reference evidence="14" key="1">
    <citation type="submission" date="2023-07" db="EMBL/GenBank/DDBJ databases">
        <authorList>
            <person name="de Witt J."/>
        </authorList>
    </citation>
    <scope>NUCLEOTIDE SEQUENCE [LARGE SCALE GENOMIC DNA]</scope>
    <source>
        <strain evidence="14">FZJ</strain>
    </source>
</reference>
<gene>
    <name evidence="13" type="ORF">RED13_002622</name>
</gene>
<dbReference type="EMBL" id="JAVRDO010000007">
    <property type="protein sequence ID" value="MDX9688175.1"/>
    <property type="molecule type" value="Genomic_DNA"/>
</dbReference>
<keyword evidence="3" id="KW-1003">Cell membrane</keyword>
<name>A0ABU5C0X5_9GAMM</name>
<keyword evidence="8 11" id="KW-0472">Membrane</keyword>
<feature type="transmembrane region" description="Helical" evidence="11">
    <location>
        <begin position="6"/>
        <end position="27"/>
    </location>
</feature>
<comment type="subcellular location">
    <subcellularLocation>
        <location evidence="1">Cell inner membrane</location>
        <topology evidence="1">Single-pass membrane protein</topology>
    </subcellularLocation>
</comment>
<proteinExistence type="inferred from homology"/>
<dbReference type="Proteomes" id="UP001281217">
    <property type="component" value="Unassembled WGS sequence"/>
</dbReference>
<dbReference type="PROSITE" id="PS00409">
    <property type="entry name" value="PROKAR_NTER_METHYL"/>
    <property type="match status" value="1"/>
</dbReference>
<dbReference type="NCBIfam" id="TIGR02532">
    <property type="entry name" value="IV_pilin_GFxxxE"/>
    <property type="match status" value="1"/>
</dbReference>
<feature type="domain" description="General secretion pathway GspH" evidence="12">
    <location>
        <begin position="43"/>
        <end position="142"/>
    </location>
</feature>
<evidence type="ECO:0000256" key="1">
    <source>
        <dbReference type="ARBA" id="ARBA00004377"/>
    </source>
</evidence>
<keyword evidence="7 11" id="KW-1133">Transmembrane helix</keyword>
<evidence type="ECO:0000259" key="12">
    <source>
        <dbReference type="Pfam" id="PF12019"/>
    </source>
</evidence>
<evidence type="ECO:0000313" key="13">
    <source>
        <dbReference type="EMBL" id="MDX9688175.1"/>
    </source>
</evidence>
<evidence type="ECO:0000256" key="3">
    <source>
        <dbReference type="ARBA" id="ARBA00022475"/>
    </source>
</evidence>
<dbReference type="Pfam" id="PF12019">
    <property type="entry name" value="GspH"/>
    <property type="match status" value="1"/>
</dbReference>
<dbReference type="Pfam" id="PF07963">
    <property type="entry name" value="N_methyl"/>
    <property type="match status" value="1"/>
</dbReference>
<accession>A0ABU5C0X5</accession>
<dbReference type="SUPFAM" id="SSF54523">
    <property type="entry name" value="Pili subunits"/>
    <property type="match status" value="1"/>
</dbReference>
<evidence type="ECO:0000256" key="9">
    <source>
        <dbReference type="ARBA" id="ARBA00025772"/>
    </source>
</evidence>